<protein>
    <recommendedName>
        <fullName evidence="6 7">Small ribosomal subunit protein uS4</fullName>
    </recommendedName>
</protein>
<dbReference type="GO" id="GO:0003735">
    <property type="term" value="F:structural constituent of ribosome"/>
    <property type="evidence" value="ECO:0007669"/>
    <property type="project" value="InterPro"/>
</dbReference>
<feature type="domain" description="RNA-binding S4" evidence="9">
    <location>
        <begin position="92"/>
        <end position="154"/>
    </location>
</feature>
<dbReference type="HAMAP" id="MF_01306_B">
    <property type="entry name" value="Ribosomal_uS4_B"/>
    <property type="match status" value="1"/>
</dbReference>
<dbReference type="SUPFAM" id="SSF55174">
    <property type="entry name" value="Alpha-L RNA-binding motif"/>
    <property type="match status" value="1"/>
</dbReference>
<comment type="subunit">
    <text evidence="7">Part of the 30S ribosomal subunit. Contacts protein S5. The interaction surface between S4 and S5 is involved in control of translational fidelity.</text>
</comment>
<reference evidence="11 12" key="1">
    <citation type="submission" date="2019-06" db="EMBL/GenBank/DDBJ databases">
        <title>Persicimonas caeni gen. nov., sp. nov., a predatory bacterium isolated from solar saltern.</title>
        <authorList>
            <person name="Wang S."/>
        </authorList>
    </citation>
    <scope>NUCLEOTIDE SEQUENCE [LARGE SCALE GENOMIC DNA]</scope>
    <source>
        <strain evidence="11 12">YN101</strain>
    </source>
</reference>
<evidence type="ECO:0000256" key="2">
    <source>
        <dbReference type="ARBA" id="ARBA00022730"/>
    </source>
</evidence>
<dbReference type="NCBIfam" id="NF003717">
    <property type="entry name" value="PRK05327.1"/>
    <property type="match status" value="1"/>
</dbReference>
<accession>A0A4Y6PY35</accession>
<evidence type="ECO:0000259" key="10">
    <source>
        <dbReference type="SMART" id="SM01390"/>
    </source>
</evidence>
<dbReference type="SMART" id="SM00363">
    <property type="entry name" value="S4"/>
    <property type="match status" value="1"/>
</dbReference>
<keyword evidence="12" id="KW-1185">Reference proteome</keyword>
<dbReference type="InterPro" id="IPR002942">
    <property type="entry name" value="S4_RNA-bd"/>
</dbReference>
<comment type="similarity">
    <text evidence="1 7 8">Belongs to the universal ribosomal protein uS4 family.</text>
</comment>
<dbReference type="GO" id="GO:0015935">
    <property type="term" value="C:small ribosomal subunit"/>
    <property type="evidence" value="ECO:0007669"/>
    <property type="project" value="InterPro"/>
</dbReference>
<accession>A0A5B8Y8N7</accession>
<dbReference type="InterPro" id="IPR018079">
    <property type="entry name" value="Ribosomal_uS4_CS"/>
</dbReference>
<gene>
    <name evidence="7 11" type="primary">rpsD</name>
    <name evidence="11" type="ORF">FIV42_21055</name>
</gene>
<dbReference type="CDD" id="cd00165">
    <property type="entry name" value="S4"/>
    <property type="match status" value="1"/>
</dbReference>
<dbReference type="EMBL" id="CP041186">
    <property type="protein sequence ID" value="QDG53140.1"/>
    <property type="molecule type" value="Genomic_DNA"/>
</dbReference>
<dbReference type="PROSITE" id="PS00632">
    <property type="entry name" value="RIBOSOMAL_S4"/>
    <property type="match status" value="1"/>
</dbReference>
<evidence type="ECO:0000259" key="9">
    <source>
        <dbReference type="SMART" id="SM00363"/>
    </source>
</evidence>
<evidence type="ECO:0000313" key="11">
    <source>
        <dbReference type="EMBL" id="QDG53140.1"/>
    </source>
</evidence>
<keyword evidence="3 7" id="KW-0694">RNA-binding</keyword>
<evidence type="ECO:0000313" key="12">
    <source>
        <dbReference type="Proteomes" id="UP000315995"/>
    </source>
</evidence>
<keyword evidence="2 7" id="KW-0699">rRNA-binding</keyword>
<dbReference type="PANTHER" id="PTHR11831:SF4">
    <property type="entry name" value="SMALL RIBOSOMAL SUBUNIT PROTEIN US4M"/>
    <property type="match status" value="1"/>
</dbReference>
<dbReference type="PANTHER" id="PTHR11831">
    <property type="entry name" value="30S 40S RIBOSOMAL PROTEIN"/>
    <property type="match status" value="1"/>
</dbReference>
<dbReference type="Proteomes" id="UP000315995">
    <property type="component" value="Chromosome"/>
</dbReference>
<dbReference type="InterPro" id="IPR036986">
    <property type="entry name" value="S4_RNA-bd_sf"/>
</dbReference>
<dbReference type="Gene3D" id="3.10.290.10">
    <property type="entry name" value="RNA-binding S4 domain"/>
    <property type="match status" value="1"/>
</dbReference>
<feature type="domain" description="Small ribosomal subunit protein uS4 N-terminal" evidence="10">
    <location>
        <begin position="3"/>
        <end position="91"/>
    </location>
</feature>
<keyword evidence="5 7" id="KW-0687">Ribonucleoprotein</keyword>
<evidence type="ECO:0000256" key="3">
    <source>
        <dbReference type="ARBA" id="ARBA00022884"/>
    </source>
</evidence>
<evidence type="ECO:0000256" key="6">
    <source>
        <dbReference type="ARBA" id="ARBA00035254"/>
    </source>
</evidence>
<comment type="function">
    <text evidence="7">One of the primary rRNA binding proteins, it binds directly to 16S rRNA where it nucleates assembly of the body of the 30S subunit.</text>
</comment>
<sequence length="203" mass="23321">MARYTGPRLRIVRRLGTDLPGLTRKIADRRPYPPGEHGQGRQRFSEFKKQLYAKQKLRYNYGVNEQQLRNLFVEAQRSREPAGLMLLRLLEQRLDNVVFRSGLAPTIPAARQLVVHGHIQVDGNKVDRPSYRVKPGSQISLREKSRNLTIVEESIANPALRYPTYLTVDENAKTATMDQLPGREDVPVQVDETLVVEYYSPRL</sequence>
<dbReference type="FunFam" id="3.10.290.10:FF:000001">
    <property type="entry name" value="30S ribosomal protein S4"/>
    <property type="match status" value="1"/>
</dbReference>
<dbReference type="GO" id="GO:0019843">
    <property type="term" value="F:rRNA binding"/>
    <property type="evidence" value="ECO:0007669"/>
    <property type="project" value="UniProtKB-UniRule"/>
</dbReference>
<dbReference type="Pfam" id="PF01479">
    <property type="entry name" value="S4"/>
    <property type="match status" value="1"/>
</dbReference>
<evidence type="ECO:0000256" key="1">
    <source>
        <dbReference type="ARBA" id="ARBA00007465"/>
    </source>
</evidence>
<dbReference type="GO" id="GO:0042274">
    <property type="term" value="P:ribosomal small subunit biogenesis"/>
    <property type="evidence" value="ECO:0007669"/>
    <property type="project" value="TreeGrafter"/>
</dbReference>
<evidence type="ECO:0000256" key="8">
    <source>
        <dbReference type="RuleBase" id="RU003699"/>
    </source>
</evidence>
<dbReference type="NCBIfam" id="TIGR01017">
    <property type="entry name" value="rpsD_bact"/>
    <property type="match status" value="1"/>
</dbReference>
<comment type="function">
    <text evidence="7">With S5 and S12 plays an important role in translational accuracy.</text>
</comment>
<evidence type="ECO:0000256" key="7">
    <source>
        <dbReference type="HAMAP-Rule" id="MF_01306"/>
    </source>
</evidence>
<dbReference type="PROSITE" id="PS50889">
    <property type="entry name" value="S4"/>
    <property type="match status" value="1"/>
</dbReference>
<dbReference type="RefSeq" id="WP_141199601.1">
    <property type="nucleotide sequence ID" value="NZ_CP041186.1"/>
</dbReference>
<organism evidence="11 12">
    <name type="scientific">Persicimonas caeni</name>
    <dbReference type="NCBI Taxonomy" id="2292766"/>
    <lineage>
        <taxon>Bacteria</taxon>
        <taxon>Deltaproteobacteria</taxon>
        <taxon>Bradymonadales</taxon>
        <taxon>Bradymonadaceae</taxon>
        <taxon>Persicimonas</taxon>
    </lineage>
</organism>
<evidence type="ECO:0000256" key="4">
    <source>
        <dbReference type="ARBA" id="ARBA00022980"/>
    </source>
</evidence>
<dbReference type="InterPro" id="IPR001912">
    <property type="entry name" value="Ribosomal_uS4_N"/>
</dbReference>
<dbReference type="InterPro" id="IPR022801">
    <property type="entry name" value="Ribosomal_uS4"/>
</dbReference>
<dbReference type="Pfam" id="PF00163">
    <property type="entry name" value="Ribosomal_S4"/>
    <property type="match status" value="1"/>
</dbReference>
<dbReference type="Gene3D" id="1.10.1050.10">
    <property type="entry name" value="Ribosomal Protein S4 Delta 41, Chain A, domain 1"/>
    <property type="match status" value="1"/>
</dbReference>
<dbReference type="OrthoDB" id="9803672at2"/>
<keyword evidence="4 7" id="KW-0689">Ribosomal protein</keyword>
<proteinExistence type="inferred from homology"/>
<evidence type="ECO:0000256" key="5">
    <source>
        <dbReference type="ARBA" id="ARBA00023274"/>
    </source>
</evidence>
<name>A0A4Y6PY35_PERCE</name>
<dbReference type="SMART" id="SM01390">
    <property type="entry name" value="Ribosomal_S4"/>
    <property type="match status" value="1"/>
</dbReference>
<dbReference type="AlphaFoldDB" id="A0A4Y6PY35"/>
<dbReference type="InterPro" id="IPR005709">
    <property type="entry name" value="Ribosomal_uS4_bac-type"/>
</dbReference>
<dbReference type="GO" id="GO:0006412">
    <property type="term" value="P:translation"/>
    <property type="evidence" value="ECO:0007669"/>
    <property type="project" value="UniProtKB-UniRule"/>
</dbReference>